<organism evidence="2 3">
    <name type="scientific">Escovopsis weberi</name>
    <dbReference type="NCBI Taxonomy" id="150374"/>
    <lineage>
        <taxon>Eukaryota</taxon>
        <taxon>Fungi</taxon>
        <taxon>Dikarya</taxon>
        <taxon>Ascomycota</taxon>
        <taxon>Pezizomycotina</taxon>
        <taxon>Sordariomycetes</taxon>
        <taxon>Hypocreomycetidae</taxon>
        <taxon>Hypocreales</taxon>
        <taxon>Hypocreaceae</taxon>
        <taxon>Escovopsis</taxon>
    </lineage>
</organism>
<gene>
    <name evidence="2" type="ORF">ESCO_004266</name>
</gene>
<feature type="region of interest" description="Disordered" evidence="1">
    <location>
        <begin position="48"/>
        <end position="86"/>
    </location>
</feature>
<dbReference type="AlphaFoldDB" id="A0A0N0RTU1"/>
<accession>A0A0N0RTU1</accession>
<reference evidence="2 3" key="1">
    <citation type="submission" date="2015-07" db="EMBL/GenBank/DDBJ databases">
        <title>The genome of the fungus Escovopsis weberi, a specialized disease agent of ant agriculture.</title>
        <authorList>
            <person name="de Man T.J."/>
            <person name="Stajich J.E."/>
            <person name="Kubicek C.P."/>
            <person name="Chenthamara K."/>
            <person name="Atanasova L."/>
            <person name="Druzhinina I.S."/>
            <person name="Birnbaum S."/>
            <person name="Barribeau S.M."/>
            <person name="Teiling C."/>
            <person name="Suen G."/>
            <person name="Currie C."/>
            <person name="Gerardo N.M."/>
        </authorList>
    </citation>
    <scope>NUCLEOTIDE SEQUENCE [LARGE SCALE GENOMIC DNA]</scope>
</reference>
<evidence type="ECO:0000256" key="1">
    <source>
        <dbReference type="SAM" id="MobiDB-lite"/>
    </source>
</evidence>
<keyword evidence="3" id="KW-1185">Reference proteome</keyword>
<evidence type="ECO:0000313" key="2">
    <source>
        <dbReference type="EMBL" id="KOS21145.1"/>
    </source>
</evidence>
<dbReference type="EMBL" id="LGSR01000013">
    <property type="protein sequence ID" value="KOS21145.1"/>
    <property type="molecule type" value="Genomic_DNA"/>
</dbReference>
<dbReference type="Proteomes" id="UP000053831">
    <property type="component" value="Unassembled WGS sequence"/>
</dbReference>
<evidence type="ECO:0000313" key="3">
    <source>
        <dbReference type="Proteomes" id="UP000053831"/>
    </source>
</evidence>
<name>A0A0N0RTU1_ESCWE</name>
<sequence>MLRHKRRVLEEMVDYHGLASRILPFPSDMEEARAIQYRCEYLETICLQERKPTNKSERDLTGPDQTDQTKPDPDRAWPGLTGPGLT</sequence>
<proteinExistence type="predicted"/>
<protein>
    <submittedName>
        <fullName evidence="2">Uncharacterized protein</fullName>
    </submittedName>
</protein>
<dbReference type="OrthoDB" id="4738706at2759"/>
<comment type="caution">
    <text evidence="2">The sequence shown here is derived from an EMBL/GenBank/DDBJ whole genome shotgun (WGS) entry which is preliminary data.</text>
</comment>
<feature type="compositionally biased region" description="Basic and acidic residues" evidence="1">
    <location>
        <begin position="48"/>
        <end position="75"/>
    </location>
</feature>
<dbReference type="STRING" id="150374.A0A0N0RTU1"/>